<evidence type="ECO:0000313" key="1">
    <source>
        <dbReference type="EMBL" id="GFM33306.1"/>
    </source>
</evidence>
<protein>
    <submittedName>
        <fullName evidence="1">Uncharacterized protein</fullName>
    </submittedName>
</protein>
<dbReference type="EMBL" id="BLVO01000013">
    <property type="protein sequence ID" value="GFM33306.1"/>
    <property type="molecule type" value="Genomic_DNA"/>
</dbReference>
<keyword evidence="2" id="KW-1185">Reference proteome</keyword>
<evidence type="ECO:0000313" key="2">
    <source>
        <dbReference type="Proteomes" id="UP000503840"/>
    </source>
</evidence>
<proteinExistence type="predicted"/>
<dbReference type="RefSeq" id="WP_174404974.1">
    <property type="nucleotide sequence ID" value="NZ_BLVO01000013.1"/>
</dbReference>
<name>A0A7J0BI12_9BACT</name>
<reference evidence="1 2" key="1">
    <citation type="submission" date="2020-05" db="EMBL/GenBank/DDBJ databases">
        <title>Draft genome sequence of Desulfovibrio sp. strain HN2T.</title>
        <authorList>
            <person name="Ueno A."/>
            <person name="Tamazawa S."/>
            <person name="Tamamura S."/>
            <person name="Murakami T."/>
            <person name="Kiyama T."/>
            <person name="Inomata H."/>
            <person name="Amano Y."/>
            <person name="Miyakawa K."/>
            <person name="Tamaki H."/>
            <person name="Naganuma T."/>
            <person name="Kaneko K."/>
        </authorList>
    </citation>
    <scope>NUCLEOTIDE SEQUENCE [LARGE SCALE GENOMIC DNA]</scope>
    <source>
        <strain evidence="1 2">HN2</strain>
    </source>
</reference>
<organism evidence="1 2">
    <name type="scientific">Desulfovibrio subterraneus</name>
    <dbReference type="NCBI Taxonomy" id="2718620"/>
    <lineage>
        <taxon>Bacteria</taxon>
        <taxon>Pseudomonadati</taxon>
        <taxon>Thermodesulfobacteriota</taxon>
        <taxon>Desulfovibrionia</taxon>
        <taxon>Desulfovibrionales</taxon>
        <taxon>Desulfovibrionaceae</taxon>
        <taxon>Desulfovibrio</taxon>
    </lineage>
</organism>
<dbReference type="Proteomes" id="UP000503840">
    <property type="component" value="Unassembled WGS sequence"/>
</dbReference>
<sequence length="149" mass="16769">MREKRPKLAHITIKLADGTSRSIAVFGAEEWPERNGPAGLLRVQDGEKWVSRDGNKYDWHNPEAVGHLLSHILREHMGTIQPEPHIPPDTPAGTRVRVRTAAEVGRQFSTHTRSAPFERDGQWKVFVSGHRYPLPLECVERARDGPAAD</sequence>
<accession>A0A7J0BI12</accession>
<dbReference type="AlphaFoldDB" id="A0A7J0BI12"/>
<comment type="caution">
    <text evidence="1">The sequence shown here is derived from an EMBL/GenBank/DDBJ whole genome shotgun (WGS) entry which is preliminary data.</text>
</comment>
<gene>
    <name evidence="1" type="ORF">DSM101010T_16710</name>
</gene>